<dbReference type="AlphaFoldDB" id="A0A7G2CR50"/>
<name>A0A7G2CR50_9TRYP</name>
<keyword evidence="2" id="KW-1185">Reference proteome</keyword>
<accession>A0A7G2CR50</accession>
<dbReference type="PANTHER" id="PTHR41747">
    <property type="entry name" value="CHROMOSOME UNDETERMINED SCAFFOLD_128, WHOLE GENOME SHOTGUN SEQUENCE"/>
    <property type="match status" value="1"/>
</dbReference>
<sequence>MRDRVLELAKANDWSEEDIRRAGQEEQFIVYEDEEEASRRASQVPEGTVPVVKPAVKPNAAAPGSVAQHDKGWDSSVGRTVALNQSIRKDAIVLAERLLAATPSMQKVHTKYTLARVLQQCALTGDVNVNTTSLQGLPPGVTAAAPASHYNPASSSATDYGMGTALAEPRVVQVDAGVEGRPDQQGRVLRDMQTSKERTQGLPYMYRCPAI</sequence>
<proteinExistence type="predicted"/>
<dbReference type="Proteomes" id="UP000515908">
    <property type="component" value="Chromosome 23"/>
</dbReference>
<dbReference type="VEuPathDB" id="TriTrypDB:ADEAN_000939400"/>
<gene>
    <name evidence="1" type="ORF">ADEAN_000939400</name>
</gene>
<dbReference type="OrthoDB" id="250654at2759"/>
<organism evidence="1 2">
    <name type="scientific">Angomonas deanei</name>
    <dbReference type="NCBI Taxonomy" id="59799"/>
    <lineage>
        <taxon>Eukaryota</taxon>
        <taxon>Discoba</taxon>
        <taxon>Euglenozoa</taxon>
        <taxon>Kinetoplastea</taxon>
        <taxon>Metakinetoplastina</taxon>
        <taxon>Trypanosomatida</taxon>
        <taxon>Trypanosomatidae</taxon>
        <taxon>Strigomonadinae</taxon>
        <taxon>Angomonas</taxon>
    </lineage>
</organism>
<reference evidence="1 2" key="1">
    <citation type="submission" date="2020-08" db="EMBL/GenBank/DDBJ databases">
        <authorList>
            <person name="Newling K."/>
            <person name="Davey J."/>
            <person name="Forrester S."/>
        </authorList>
    </citation>
    <scope>NUCLEOTIDE SEQUENCE [LARGE SCALE GENOMIC DNA]</scope>
    <source>
        <strain evidence="2">Crithidia deanei Carvalho (ATCC PRA-265)</strain>
    </source>
</reference>
<protein>
    <submittedName>
        <fullName evidence="1">Uncharacterized protein</fullName>
    </submittedName>
</protein>
<evidence type="ECO:0000313" key="1">
    <source>
        <dbReference type="EMBL" id="CAD2221859.1"/>
    </source>
</evidence>
<dbReference type="EMBL" id="LR877167">
    <property type="protein sequence ID" value="CAD2221859.1"/>
    <property type="molecule type" value="Genomic_DNA"/>
</dbReference>
<evidence type="ECO:0000313" key="2">
    <source>
        <dbReference type="Proteomes" id="UP000515908"/>
    </source>
</evidence>
<dbReference type="PANTHER" id="PTHR41747:SF1">
    <property type="entry name" value="CHROMOSOME UNDETERMINED SCAFFOLD_128, WHOLE GENOME SHOTGUN SEQUENCE"/>
    <property type="match status" value="1"/>
</dbReference>